<dbReference type="SUPFAM" id="SSF49265">
    <property type="entry name" value="Fibronectin type III"/>
    <property type="match status" value="1"/>
</dbReference>
<dbReference type="Gene3D" id="2.60.40.10">
    <property type="entry name" value="Immunoglobulins"/>
    <property type="match status" value="1"/>
</dbReference>
<evidence type="ECO:0008006" key="2">
    <source>
        <dbReference type="Google" id="ProtNLM"/>
    </source>
</evidence>
<comment type="caution">
    <text evidence="1">The sequence shown here is derived from an EMBL/GenBank/DDBJ whole genome shotgun (WGS) entry which is preliminary data.</text>
</comment>
<dbReference type="AlphaFoldDB" id="A0A7C4THG2"/>
<evidence type="ECO:0000313" key="1">
    <source>
        <dbReference type="EMBL" id="HGV98125.1"/>
    </source>
</evidence>
<dbReference type="InterPro" id="IPR013783">
    <property type="entry name" value="Ig-like_fold"/>
</dbReference>
<gene>
    <name evidence="1" type="ORF">ENV60_07510</name>
</gene>
<sequence>MKKFISIRFLKIVMLSYWVIILMNVPNCKNPNEYKPPEDSLIPPPPPPKLLTPPDSFVHMPLGYNRLLISWKPIEGATIYEVNFVGEKLGEWTVEIDTNFLNQNWYDLHGKYNDKYVFKVRAYGPKWDYYTYWSELRHFEVRDTFPAPRLLYPPNDTILYFDSLPSIITLMWQEIPEARFYCLMVLYDSMPIFEHNVNQNYELVEIDTTGTYSWQVRAENPHWEFPTHWSFIFRFYVTKR</sequence>
<accession>A0A7C4THG2</accession>
<dbReference type="InterPro" id="IPR036116">
    <property type="entry name" value="FN3_sf"/>
</dbReference>
<reference evidence="1" key="1">
    <citation type="journal article" date="2020" name="mSystems">
        <title>Genome- and Community-Level Interaction Insights into Carbon Utilization and Element Cycling Functions of Hydrothermarchaeota in Hydrothermal Sediment.</title>
        <authorList>
            <person name="Zhou Z."/>
            <person name="Liu Y."/>
            <person name="Xu W."/>
            <person name="Pan J."/>
            <person name="Luo Z.H."/>
            <person name="Li M."/>
        </authorList>
    </citation>
    <scope>NUCLEOTIDE SEQUENCE [LARGE SCALE GENOMIC DNA]</scope>
    <source>
        <strain evidence="1">SpSt-774</strain>
    </source>
</reference>
<organism evidence="1">
    <name type="scientific">candidate division WOR-3 bacterium</name>
    <dbReference type="NCBI Taxonomy" id="2052148"/>
    <lineage>
        <taxon>Bacteria</taxon>
        <taxon>Bacteria division WOR-3</taxon>
    </lineage>
</organism>
<proteinExistence type="predicted"/>
<dbReference type="EMBL" id="DTGZ01000137">
    <property type="protein sequence ID" value="HGV98125.1"/>
    <property type="molecule type" value="Genomic_DNA"/>
</dbReference>
<protein>
    <recommendedName>
        <fullName evidence="2">Fibronectin type-III domain-containing protein</fullName>
    </recommendedName>
</protein>
<name>A0A7C4THG2_UNCW3</name>